<sequence>MMVCSFLDQRYRALPFLTADQRQKVHSHVIETLTKLEQVTADDMSKFGDSAIREPNSVDVDNSYKCERGKLSQKEVSFLFGDLFEYNCSIVKPNSPEAEVDMYSKERQAPTYVNPFNCWNPFTEAGKNSNVQTPKLEIKQEPMEKEPVGTIANLPTVKDMRMDEAVPVLPALQESTRLL</sequence>
<proteinExistence type="predicted"/>
<gene>
    <name evidence="1" type="ORF">KUTeg_011861</name>
</gene>
<protein>
    <submittedName>
        <fullName evidence="1">Uncharacterized protein</fullName>
    </submittedName>
</protein>
<reference evidence="1 2" key="1">
    <citation type="submission" date="2022-12" db="EMBL/GenBank/DDBJ databases">
        <title>Chromosome-level genome of Tegillarca granosa.</title>
        <authorList>
            <person name="Kim J."/>
        </authorList>
    </citation>
    <scope>NUCLEOTIDE SEQUENCE [LARGE SCALE GENOMIC DNA]</scope>
    <source>
        <strain evidence="1">Teg-2019</strain>
        <tissue evidence="1">Adductor muscle</tissue>
    </source>
</reference>
<comment type="caution">
    <text evidence="1">The sequence shown here is derived from an EMBL/GenBank/DDBJ whole genome shotgun (WGS) entry which is preliminary data.</text>
</comment>
<accession>A0ABQ9EXV5</accession>
<name>A0ABQ9EXV5_TEGGR</name>
<evidence type="ECO:0000313" key="1">
    <source>
        <dbReference type="EMBL" id="KAJ8309996.1"/>
    </source>
</evidence>
<keyword evidence="2" id="KW-1185">Reference proteome</keyword>
<dbReference type="EMBL" id="JARBDR010000640">
    <property type="protein sequence ID" value="KAJ8309996.1"/>
    <property type="molecule type" value="Genomic_DNA"/>
</dbReference>
<evidence type="ECO:0000313" key="2">
    <source>
        <dbReference type="Proteomes" id="UP001217089"/>
    </source>
</evidence>
<dbReference type="Proteomes" id="UP001217089">
    <property type="component" value="Unassembled WGS sequence"/>
</dbReference>
<organism evidence="1 2">
    <name type="scientific">Tegillarca granosa</name>
    <name type="common">Malaysian cockle</name>
    <name type="synonym">Anadara granosa</name>
    <dbReference type="NCBI Taxonomy" id="220873"/>
    <lineage>
        <taxon>Eukaryota</taxon>
        <taxon>Metazoa</taxon>
        <taxon>Spiralia</taxon>
        <taxon>Lophotrochozoa</taxon>
        <taxon>Mollusca</taxon>
        <taxon>Bivalvia</taxon>
        <taxon>Autobranchia</taxon>
        <taxon>Pteriomorphia</taxon>
        <taxon>Arcoida</taxon>
        <taxon>Arcoidea</taxon>
        <taxon>Arcidae</taxon>
        <taxon>Tegillarca</taxon>
    </lineage>
</organism>